<dbReference type="Gene3D" id="3.40.50.620">
    <property type="entry name" value="HUPs"/>
    <property type="match status" value="1"/>
</dbReference>
<dbReference type="InterPro" id="IPR001412">
    <property type="entry name" value="aa-tRNA-synth_I_CS"/>
</dbReference>
<evidence type="ECO:0000256" key="2">
    <source>
        <dbReference type="ARBA" id="ARBA00005594"/>
    </source>
</evidence>
<keyword evidence="6 12" id="KW-0547">Nucleotide-binding</keyword>
<dbReference type="GO" id="GO:0005829">
    <property type="term" value="C:cytosol"/>
    <property type="evidence" value="ECO:0007669"/>
    <property type="project" value="TreeGrafter"/>
</dbReference>
<dbReference type="Gene3D" id="1.10.730.10">
    <property type="entry name" value="Isoleucyl-tRNA Synthetase, Domain 1"/>
    <property type="match status" value="1"/>
</dbReference>
<dbReference type="EC" id="6.1.1.10" evidence="3"/>
<dbReference type="GO" id="GO:0004825">
    <property type="term" value="F:methionine-tRNA ligase activity"/>
    <property type="evidence" value="ECO:0007669"/>
    <property type="project" value="UniProtKB-EC"/>
</dbReference>
<keyword evidence="5 12" id="KW-0436">Ligase</keyword>
<proteinExistence type="inferred from homology"/>
<evidence type="ECO:0000256" key="3">
    <source>
        <dbReference type="ARBA" id="ARBA00012838"/>
    </source>
</evidence>
<dbReference type="GO" id="GO:0009791">
    <property type="term" value="P:post-embryonic development"/>
    <property type="evidence" value="ECO:0007669"/>
    <property type="project" value="UniProtKB-ARBA"/>
</dbReference>
<organism evidence="15">
    <name type="scientific">Ananas comosus var. bracteatus</name>
    <name type="common">red pineapple</name>
    <dbReference type="NCBI Taxonomy" id="296719"/>
    <lineage>
        <taxon>Eukaryota</taxon>
        <taxon>Viridiplantae</taxon>
        <taxon>Streptophyta</taxon>
        <taxon>Embryophyta</taxon>
        <taxon>Tracheophyta</taxon>
        <taxon>Spermatophyta</taxon>
        <taxon>Magnoliopsida</taxon>
        <taxon>Liliopsida</taxon>
        <taxon>Poales</taxon>
        <taxon>Bromeliaceae</taxon>
        <taxon>Bromelioideae</taxon>
        <taxon>Ananas</taxon>
    </lineage>
</organism>
<evidence type="ECO:0000256" key="4">
    <source>
        <dbReference type="ARBA" id="ARBA00022490"/>
    </source>
</evidence>
<evidence type="ECO:0000256" key="10">
    <source>
        <dbReference type="ARBA" id="ARBA00030904"/>
    </source>
</evidence>
<dbReference type="PROSITE" id="PS00178">
    <property type="entry name" value="AA_TRNA_LIGASE_I"/>
    <property type="match status" value="1"/>
</dbReference>
<comment type="similarity">
    <text evidence="2 12">Belongs to the class-I aminoacyl-tRNA synthetase family.</text>
</comment>
<evidence type="ECO:0000256" key="5">
    <source>
        <dbReference type="ARBA" id="ARBA00022598"/>
    </source>
</evidence>
<dbReference type="InterPro" id="IPR009080">
    <property type="entry name" value="tRNAsynth_Ia_anticodon-bd"/>
</dbReference>
<comment type="subcellular location">
    <subcellularLocation>
        <location evidence="1">Cytoplasm</location>
    </subcellularLocation>
</comment>
<name>A0A6V7PNW4_ANACO</name>
<dbReference type="InterPro" id="IPR029038">
    <property type="entry name" value="MetRS_Zn"/>
</dbReference>
<feature type="region of interest" description="Disordered" evidence="13">
    <location>
        <begin position="544"/>
        <end position="621"/>
    </location>
</feature>
<keyword evidence="4" id="KW-0963">Cytoplasm</keyword>
<dbReference type="PANTHER" id="PTHR45765:SF1">
    <property type="entry name" value="METHIONINE--TRNA LIGASE, CYTOPLASMIC"/>
    <property type="match status" value="1"/>
</dbReference>
<reference evidence="15" key="1">
    <citation type="submission" date="2020-07" db="EMBL/GenBank/DDBJ databases">
        <authorList>
            <person name="Lin J."/>
        </authorList>
    </citation>
    <scope>NUCLEOTIDE SEQUENCE</scope>
</reference>
<dbReference type="InterPro" id="IPR023458">
    <property type="entry name" value="Met-tRNA_ligase_1"/>
</dbReference>
<dbReference type="CDD" id="cd00814">
    <property type="entry name" value="MetRS_core"/>
    <property type="match status" value="1"/>
</dbReference>
<evidence type="ECO:0000256" key="9">
    <source>
        <dbReference type="ARBA" id="ARBA00023146"/>
    </source>
</evidence>
<evidence type="ECO:0000256" key="8">
    <source>
        <dbReference type="ARBA" id="ARBA00022917"/>
    </source>
</evidence>
<evidence type="ECO:0000256" key="1">
    <source>
        <dbReference type="ARBA" id="ARBA00004496"/>
    </source>
</evidence>
<dbReference type="Gene3D" id="2.20.28.20">
    <property type="entry name" value="Methionyl-tRNA synthetase, Zn-domain"/>
    <property type="match status" value="1"/>
</dbReference>
<feature type="domain" description="Methionyl/Leucyl tRNA synthetase" evidence="14">
    <location>
        <begin position="103"/>
        <end position="393"/>
    </location>
</feature>
<dbReference type="InterPro" id="IPR014729">
    <property type="entry name" value="Rossmann-like_a/b/a_fold"/>
</dbReference>
<evidence type="ECO:0000256" key="7">
    <source>
        <dbReference type="ARBA" id="ARBA00022840"/>
    </source>
</evidence>
<keyword evidence="8 12" id="KW-0648">Protein biosynthesis</keyword>
<dbReference type="SUPFAM" id="SSF52374">
    <property type="entry name" value="Nucleotidylyl transferase"/>
    <property type="match status" value="1"/>
</dbReference>
<dbReference type="EMBL" id="LR862150">
    <property type="protein sequence ID" value="CAD1832521.1"/>
    <property type="molecule type" value="Genomic_DNA"/>
</dbReference>
<dbReference type="AlphaFoldDB" id="A0A6V7PNW4"/>
<evidence type="ECO:0000259" key="14">
    <source>
        <dbReference type="Pfam" id="PF09334"/>
    </source>
</evidence>
<dbReference type="GO" id="GO:0048608">
    <property type="term" value="P:reproductive structure development"/>
    <property type="evidence" value="ECO:0007669"/>
    <property type="project" value="UniProtKB-ARBA"/>
</dbReference>
<dbReference type="PRINTS" id="PR01041">
    <property type="entry name" value="TRNASYNTHMET"/>
</dbReference>
<dbReference type="SUPFAM" id="SSF47323">
    <property type="entry name" value="Anticodon-binding domain of a subclass of class I aminoacyl-tRNA synthetases"/>
    <property type="match status" value="1"/>
</dbReference>
<evidence type="ECO:0000256" key="12">
    <source>
        <dbReference type="RuleBase" id="RU363039"/>
    </source>
</evidence>
<dbReference type="NCBIfam" id="TIGR00398">
    <property type="entry name" value="metG"/>
    <property type="match status" value="1"/>
</dbReference>
<dbReference type="InterPro" id="IPR014758">
    <property type="entry name" value="Met-tRNA_synth"/>
</dbReference>
<evidence type="ECO:0000256" key="13">
    <source>
        <dbReference type="SAM" id="MobiDB-lite"/>
    </source>
</evidence>
<sequence length="661" mass="75020">MGEQTSPRKLPVPGRRNILITSALPYVNNVPHLGNIIGCVLSADVFARYCRLREYNTVYICGTDEYGTATETKAMEENCSPKEICDKYHAIHKEVYNWFNISFDELMENKCLSENTVQQLYCETCQRFLADRFVEGTCPIAGCNYESARGDQCEKCGKLLNPTELNDPKCKVCRNTPCIRDTDHIFLDLPLLSDKVEKYVNEMSVVGSWSQNAIQLTYALLKEGLKPRCITRDLKWGVPVPHDKYKDKVFYVWFDAPIGYISITACYTPDWEKWWKDPDNVELYQFMGKDNVQFHTVMFPSTLIGTGENWTMMKTISVTQYLNYETGKFSKSKGIGVFGNDAKDTNIPADVWRYYLLTNRPEVSDTLFTWVDLQAKLNSELLSNLGNFINRVLSFVAKPPGIGYDLVIPDASNAESHQLTKVLAENVAKLIDQYLDAMEKVKLKQGLKTAMSISTEGNGYLQVLGQLNLSPEVHLSFNDEKGDIEKAKRPWDLLPSGHKIGKPEPLFKELKDEEVEFFRQKFAGSQADRITKAEADAQRIAEQLETTKITGRRRQSRVGGRLGGLRSRARRVRRRPESARPTTRPEQHETPRHAVQGSLRRGQLHSRSPSEARGASVKWAQGKAGEDRVHLVVSEEHGRVFVGIYDCFNGPHATDYLLSNL</sequence>
<evidence type="ECO:0000256" key="11">
    <source>
        <dbReference type="ARBA" id="ARBA00047364"/>
    </source>
</evidence>
<keyword evidence="9 12" id="KW-0030">Aminoacyl-tRNA synthetase</keyword>
<gene>
    <name evidence="15" type="ORF">CB5_LOCUS15732</name>
</gene>
<accession>A0A6V7PNW4</accession>
<dbReference type="GO" id="GO:0006431">
    <property type="term" value="P:methionyl-tRNA aminoacylation"/>
    <property type="evidence" value="ECO:0007669"/>
    <property type="project" value="InterPro"/>
</dbReference>
<evidence type="ECO:0000256" key="6">
    <source>
        <dbReference type="ARBA" id="ARBA00022741"/>
    </source>
</evidence>
<dbReference type="GO" id="GO:0005524">
    <property type="term" value="F:ATP binding"/>
    <property type="evidence" value="ECO:0007669"/>
    <property type="project" value="UniProtKB-KW"/>
</dbReference>
<protein>
    <recommendedName>
        <fullName evidence="3">methionine--tRNA ligase</fullName>
        <ecNumber evidence="3">6.1.1.10</ecNumber>
    </recommendedName>
    <alternativeName>
        <fullName evidence="10">Methionyl-tRNA synthetase</fullName>
    </alternativeName>
</protein>
<dbReference type="SUPFAM" id="SSF57770">
    <property type="entry name" value="Methionyl-tRNA synthetase (MetRS), Zn-domain"/>
    <property type="match status" value="1"/>
</dbReference>
<dbReference type="PANTHER" id="PTHR45765">
    <property type="entry name" value="METHIONINE--TRNA LIGASE"/>
    <property type="match status" value="1"/>
</dbReference>
<dbReference type="InterPro" id="IPR015413">
    <property type="entry name" value="Methionyl/Leucyl_tRNA_Synth"/>
</dbReference>
<dbReference type="GO" id="GO:0017101">
    <property type="term" value="C:aminoacyl-tRNA synthetase multienzyme complex"/>
    <property type="evidence" value="ECO:0007669"/>
    <property type="project" value="TreeGrafter"/>
</dbReference>
<comment type="catalytic activity">
    <reaction evidence="11">
        <text>tRNA(Met) + L-methionine + ATP = L-methionyl-tRNA(Met) + AMP + diphosphate</text>
        <dbReference type="Rhea" id="RHEA:13481"/>
        <dbReference type="Rhea" id="RHEA-COMP:9667"/>
        <dbReference type="Rhea" id="RHEA-COMP:9698"/>
        <dbReference type="ChEBI" id="CHEBI:30616"/>
        <dbReference type="ChEBI" id="CHEBI:33019"/>
        <dbReference type="ChEBI" id="CHEBI:57844"/>
        <dbReference type="ChEBI" id="CHEBI:78442"/>
        <dbReference type="ChEBI" id="CHEBI:78530"/>
        <dbReference type="ChEBI" id="CHEBI:456215"/>
        <dbReference type="EC" id="6.1.1.10"/>
    </reaction>
</comment>
<evidence type="ECO:0000313" key="15">
    <source>
        <dbReference type="EMBL" id="CAD1832521.1"/>
    </source>
</evidence>
<feature type="compositionally biased region" description="Basic and acidic residues" evidence="13">
    <location>
        <begin position="575"/>
        <end position="592"/>
    </location>
</feature>
<dbReference type="Pfam" id="PF09334">
    <property type="entry name" value="tRNA-synt_1g"/>
    <property type="match status" value="1"/>
</dbReference>
<dbReference type="InterPro" id="IPR033911">
    <property type="entry name" value="MetRS_core"/>
</dbReference>
<dbReference type="FunFam" id="2.20.28.20:FF:000001">
    <property type="entry name" value="Methionine--tRNA ligase"/>
    <property type="match status" value="1"/>
</dbReference>
<keyword evidence="7 12" id="KW-0067">ATP-binding</keyword>